<evidence type="ECO:0000256" key="1">
    <source>
        <dbReference type="SAM" id="MobiDB-lite"/>
    </source>
</evidence>
<accession>A0A4Z2C3L5</accession>
<sequence>MTAPTSQRPHQGPTNQEALSHSCQRPVVLGPMHGIRLTHLPCLWQLVSFTERMVDVLQAHPCRQGSKGLCGPVTCSPHTSAKEIIQLAQLLVLDLRANVRAKVPLLDPSTMLLRRCGSLGVEAQKLAFKFTTEKMVTPAPVRLKLPCTTLASSCLRSMKALWSLQLHLLASLMLVQSTLSTLLLTLNTLSSLQRCLHIQEATPSLRPNPSEWDNSMAGDG</sequence>
<dbReference type="EMBL" id="SWLE01000006">
    <property type="protein sequence ID" value="TNM99011.1"/>
    <property type="molecule type" value="Genomic_DNA"/>
</dbReference>
<dbReference type="AlphaFoldDB" id="A0A4Z2C3L5"/>
<protein>
    <submittedName>
        <fullName evidence="2">Uncharacterized protein</fullName>
    </submittedName>
</protein>
<name>A0A4Z2C3L5_9TELE</name>
<keyword evidence="3" id="KW-1185">Reference proteome</keyword>
<gene>
    <name evidence="2" type="ORF">fugu_013575</name>
</gene>
<comment type="caution">
    <text evidence="2">The sequence shown here is derived from an EMBL/GenBank/DDBJ whole genome shotgun (WGS) entry which is preliminary data.</text>
</comment>
<reference evidence="2 3" key="1">
    <citation type="submission" date="2019-04" db="EMBL/GenBank/DDBJ databases">
        <title>The sequence and de novo assembly of Takifugu bimaculatus genome using PacBio and Hi-C technologies.</title>
        <authorList>
            <person name="Xu P."/>
            <person name="Liu B."/>
            <person name="Zhou Z."/>
        </authorList>
    </citation>
    <scope>NUCLEOTIDE SEQUENCE [LARGE SCALE GENOMIC DNA]</scope>
    <source>
        <strain evidence="2">TB-2018</strain>
        <tissue evidence="2">Muscle</tissue>
    </source>
</reference>
<feature type="region of interest" description="Disordered" evidence="1">
    <location>
        <begin position="1"/>
        <end position="21"/>
    </location>
</feature>
<proteinExistence type="predicted"/>
<organism evidence="2 3">
    <name type="scientific">Takifugu bimaculatus</name>
    <dbReference type="NCBI Taxonomy" id="433685"/>
    <lineage>
        <taxon>Eukaryota</taxon>
        <taxon>Metazoa</taxon>
        <taxon>Chordata</taxon>
        <taxon>Craniata</taxon>
        <taxon>Vertebrata</taxon>
        <taxon>Euteleostomi</taxon>
        <taxon>Actinopterygii</taxon>
        <taxon>Neopterygii</taxon>
        <taxon>Teleostei</taxon>
        <taxon>Neoteleostei</taxon>
        <taxon>Acanthomorphata</taxon>
        <taxon>Eupercaria</taxon>
        <taxon>Tetraodontiformes</taxon>
        <taxon>Tetradontoidea</taxon>
        <taxon>Tetraodontidae</taxon>
        <taxon>Takifugu</taxon>
    </lineage>
</organism>
<evidence type="ECO:0000313" key="2">
    <source>
        <dbReference type="EMBL" id="TNM99011.1"/>
    </source>
</evidence>
<dbReference type="Proteomes" id="UP000516260">
    <property type="component" value="Chromosome 14"/>
</dbReference>
<evidence type="ECO:0000313" key="3">
    <source>
        <dbReference type="Proteomes" id="UP000516260"/>
    </source>
</evidence>